<evidence type="ECO:0000259" key="2">
    <source>
        <dbReference type="Pfam" id="PF11001"/>
    </source>
</evidence>
<reference evidence="3 4" key="1">
    <citation type="journal article" date="2016" name="Nat. Commun.">
        <title>Ectomycorrhizal ecology is imprinted in the genome of the dominant symbiotic fungus Cenococcum geophilum.</title>
        <authorList>
            <consortium name="DOE Joint Genome Institute"/>
            <person name="Peter M."/>
            <person name="Kohler A."/>
            <person name="Ohm R.A."/>
            <person name="Kuo A."/>
            <person name="Krutzmann J."/>
            <person name="Morin E."/>
            <person name="Arend M."/>
            <person name="Barry K.W."/>
            <person name="Binder M."/>
            <person name="Choi C."/>
            <person name="Clum A."/>
            <person name="Copeland A."/>
            <person name="Grisel N."/>
            <person name="Haridas S."/>
            <person name="Kipfer T."/>
            <person name="LaButti K."/>
            <person name="Lindquist E."/>
            <person name="Lipzen A."/>
            <person name="Maire R."/>
            <person name="Meier B."/>
            <person name="Mihaltcheva S."/>
            <person name="Molinier V."/>
            <person name="Murat C."/>
            <person name="Poggeler S."/>
            <person name="Quandt C.A."/>
            <person name="Sperisen C."/>
            <person name="Tritt A."/>
            <person name="Tisserant E."/>
            <person name="Crous P.W."/>
            <person name="Henrissat B."/>
            <person name="Nehls U."/>
            <person name="Egli S."/>
            <person name="Spatafora J.W."/>
            <person name="Grigoriev I.V."/>
            <person name="Martin F.M."/>
        </authorList>
    </citation>
    <scope>NUCLEOTIDE SEQUENCE [LARGE SCALE GENOMIC DNA]</scope>
    <source>
        <strain evidence="3 4">CBS 459.81</strain>
    </source>
</reference>
<feature type="compositionally biased region" description="Acidic residues" evidence="1">
    <location>
        <begin position="156"/>
        <end position="176"/>
    </location>
</feature>
<name>A0A8E2EK29_9PEZI</name>
<feature type="compositionally biased region" description="Basic residues" evidence="1">
    <location>
        <begin position="185"/>
        <end position="203"/>
    </location>
</feature>
<feature type="domain" description="Subtelomeric hrmA-associated cluster protein AFUB-079030/YDR124W-like helical bundle" evidence="2">
    <location>
        <begin position="242"/>
        <end position="403"/>
    </location>
</feature>
<dbReference type="InterPro" id="IPR047092">
    <property type="entry name" value="AFUB_07903/YDR124W-like_hel"/>
</dbReference>
<dbReference type="EMBL" id="KV744818">
    <property type="protein sequence ID" value="OCK85486.1"/>
    <property type="molecule type" value="Genomic_DNA"/>
</dbReference>
<feature type="region of interest" description="Disordered" evidence="1">
    <location>
        <begin position="146"/>
        <end position="242"/>
    </location>
</feature>
<gene>
    <name evidence="3" type="ORF">K432DRAFT_439252</name>
</gene>
<dbReference type="Proteomes" id="UP000250266">
    <property type="component" value="Unassembled WGS sequence"/>
</dbReference>
<dbReference type="AlphaFoldDB" id="A0A8E2EK29"/>
<organism evidence="3 4">
    <name type="scientific">Lepidopterella palustris CBS 459.81</name>
    <dbReference type="NCBI Taxonomy" id="1314670"/>
    <lineage>
        <taxon>Eukaryota</taxon>
        <taxon>Fungi</taxon>
        <taxon>Dikarya</taxon>
        <taxon>Ascomycota</taxon>
        <taxon>Pezizomycotina</taxon>
        <taxon>Dothideomycetes</taxon>
        <taxon>Pleosporomycetidae</taxon>
        <taxon>Mytilinidiales</taxon>
        <taxon>Argynnaceae</taxon>
        <taxon>Lepidopterella</taxon>
    </lineage>
</organism>
<dbReference type="InterPro" id="IPR021264">
    <property type="entry name" value="AFUB_079030/YDR124W-like"/>
</dbReference>
<evidence type="ECO:0000313" key="3">
    <source>
        <dbReference type="EMBL" id="OCK85486.1"/>
    </source>
</evidence>
<accession>A0A8E2EK29</accession>
<keyword evidence="4" id="KW-1185">Reference proteome</keyword>
<proteinExistence type="predicted"/>
<protein>
    <recommendedName>
        <fullName evidence="2">Subtelomeric hrmA-associated cluster protein AFUB-079030/YDR124W-like helical bundle domain-containing protein</fullName>
    </recommendedName>
</protein>
<dbReference type="OrthoDB" id="5338458at2759"/>
<feature type="region of interest" description="Disordered" evidence="1">
    <location>
        <begin position="1"/>
        <end position="38"/>
    </location>
</feature>
<feature type="region of interest" description="Disordered" evidence="1">
    <location>
        <begin position="641"/>
        <end position="677"/>
    </location>
</feature>
<feature type="compositionally biased region" description="Polar residues" evidence="1">
    <location>
        <begin position="645"/>
        <end position="666"/>
    </location>
</feature>
<sequence>MVLHPYEAAGSKKATRGDVGDNTGDDYGQVEEGNSRGVVSSSVQRNKAVVRVVEQALQQHGIPAHAFVIALVDHNSQVSYHASRNVGSYEQALFERDGWQQVRQSVIAKATSSSTAFKAGLTASAVIPGPIEPSIDTPAVVHEPMSVESSDGMLFSDDDDDDDDGDDDDGDGDGDDSAAHPSRSGSKRSGRPAKALKARKRKVAAAPSSKPRKRPQHNSRLNSATTDDESPIPESGSMSFPISDSDAVEKALHRQLTLLQQLSVKEISTAWIAVTEPKKQSNYPYNASKKSARLENRGRKKGTKKGLWPAWWPIDTVSHYSPHHLRMPERMELTIRLLRLPSRNETPAWVGDTGWIAKLEEATKGFQLLYPKPDKANPPSEYNLKCAERRRKILRSIYDIAKMEEEYILGDIGYVFDFPPVPKPQRIRMASTVVGSADGQGPSIALSLPPQFDPSPSELVSPTRRLDLEDVASNVIQYTTTSGEATHCSANPTQSHCYDHNADAIRALPVKMVPQEDSYGHSYSRQPQPAVPSRALIESQVQIDQSYAYDGKTSSNLYEEPPPVYALTRARSYQTHESPAEYVNWDSGSAPVQQYSNVTTSFAPPSTHLYDTTPVSTFPGRMDFSFPPTAHMAATASYQRAMPPTHSSPSQCPDHSYRTSPLSSTHGLPYNLPGHQF</sequence>
<dbReference type="PANTHER" id="PTHR36102:SF1">
    <property type="entry name" value="YDR124W-LIKE HELICAL BUNDLE DOMAIN-CONTAINING PROTEIN"/>
    <property type="match status" value="1"/>
</dbReference>
<evidence type="ECO:0000313" key="4">
    <source>
        <dbReference type="Proteomes" id="UP000250266"/>
    </source>
</evidence>
<evidence type="ECO:0000256" key="1">
    <source>
        <dbReference type="SAM" id="MobiDB-lite"/>
    </source>
</evidence>
<dbReference type="Pfam" id="PF11001">
    <property type="entry name" value="AFUB_07903_YDR124W_hel"/>
    <property type="match status" value="1"/>
</dbReference>
<dbReference type="PANTHER" id="PTHR36102">
    <property type="entry name" value="CHROMOSOME 10, WHOLE GENOME SHOTGUN SEQUENCE"/>
    <property type="match status" value="1"/>
</dbReference>